<gene>
    <name evidence="3" type="ORF">DF182_25510</name>
</gene>
<keyword evidence="1" id="KW-0732">Signal</keyword>
<keyword evidence="4" id="KW-1185">Reference proteome</keyword>
<dbReference type="OrthoDB" id="976756at2"/>
<dbReference type="InterPro" id="IPR045619">
    <property type="entry name" value="DUF6443"/>
</dbReference>
<proteinExistence type="predicted"/>
<dbReference type="EMBL" id="QFFJ01000002">
    <property type="protein sequence ID" value="RBL89843.1"/>
    <property type="molecule type" value="Genomic_DNA"/>
</dbReference>
<evidence type="ECO:0000259" key="2">
    <source>
        <dbReference type="Pfam" id="PF20041"/>
    </source>
</evidence>
<sequence>MLNINKFLLILLSLGVSAELTWGQTEKANQPEYIPNPTLNRIRTWQPIQMFTSSDQVLNSFDPAKSKLTVKYFDGLGRPLQDIVVGYSPTTKDLVRIYSFDKTGRQQYNYLPYISNNGNGVFNINAYNDQQQYLSSLYPDDNYFYSQTVFENSPLNRVQKKLLPGINLVGSDRGDASNYEFNKNEDDVKIWKSSEDYNVLPVVSGVYPVNSLRKDITISDRGLRTVSFIDKVGRLILSKTELNLNTPDGHQGWVSTYYIYDEDGNPRMVISPKAVDLISSTWTLSSSIVDELCYQTYYDKSGRLVKKKNPGRAQEEMVYDRRDRVMYVKDGNTPGQWKVNYYDSWNRMMRTGISSNPKSREQLQQEADFLPSNVVQSKTGDMIVDKRNSYVIKYTASNSILFTSGFFADKGDGFEASLDPGATNSPVFSEYFEENPVPSIENIQWLSFNYYDGYFFPGATGFNNTDFLKLVNDDQNRGVSINSPYYDVQGLKTGEAILVPELGVTITTTYYYDTDGRVIQTIGNNSVGGINSFSTRYTFDGLIASTYHRHTNNLDTEIPQISKLTVVNKDITGRTLQVKCKLNNETDFRTIVSNKYNELGKLSEKSYGSALGVDKFEYDARGHLISMNKDFVRDGVNGFFGYELLFDKNTSSSIVNTGISNPRYDGNVAAMIWRGSGQPKKYEYVYDNLSRLLQADYTAYAGDWSNAVEDFTMKTTDNGDVNQAYDYNGNIKRMLHFGAPNRVIDDLVYSYENGERSNRLKYIYDKQNDPTSTLGDFKEPAPNNVANINQGTPDYGYDNNGNLIFDLNKDIVSISYNTHDLPTKFVFSDNSSVSFIYTEDGKKLRKSVVDNTVVPSRLTTTYFDNGFEFQDNHLRSFNQEEGRVRVIRMGADVRSYAFDYFIKDYLGNVRSVITDNKNVGSFYLATMESKAAATENQLFSNLDATRTTVPNGYPDTTSKGNNKFVAKLNGRTAEHKIGPSLVLKVMKGDTIQIGVKAFYKSGQLVENNDATAGTLLLSAIDVLQRQATGGIHHSDMISSGSRSASATFPSSLMKLVNNDNSIPNSRPRAYLNYVLFDEKFNLSEKNSGVKQIKENPDNLQVLSSDRFVIQDNGFLYISTTNESGNDVYFDDLAISMSPGPLLEESHYYPFGLKINAISSNAYPNTDYYENTLKFNGKYLNEKELKDNRGLKLHDFGARMYDAAIGRWMGHDPKSSDFPKSSPYSFGLNNPGRYIDPDGRAAVPPSTFVDQYGNVVGGTTGDGDRGVYMVKGLTRENFNIFKTDTYKSEGAKLGETFSVYSFLEPSTNIWMGHINMLSMDAKSELTLATNMFKEYQKNHSSFESFSYYKSNAGNLQTYDIKTWGVTDKWGRMSEAEKFNHVYTASFAAPGIIMTRRDEGNYAAGMLMKITGLGNDIMISGYGAYQSNGNKMDWSFYLKAMVNYLFMKLDNVQNIGHNPQIYDPGSPVFSDDPGSEQLQRVGYEMPVVF</sequence>
<evidence type="ECO:0000313" key="3">
    <source>
        <dbReference type="EMBL" id="RBL89843.1"/>
    </source>
</evidence>
<feature type="signal peptide" evidence="1">
    <location>
        <begin position="1"/>
        <end position="18"/>
    </location>
</feature>
<organism evidence="3 4">
    <name type="scientific">Chitinophaga flava</name>
    <dbReference type="NCBI Taxonomy" id="2259036"/>
    <lineage>
        <taxon>Bacteria</taxon>
        <taxon>Pseudomonadati</taxon>
        <taxon>Bacteroidota</taxon>
        <taxon>Chitinophagia</taxon>
        <taxon>Chitinophagales</taxon>
        <taxon>Chitinophagaceae</taxon>
        <taxon>Chitinophaga</taxon>
    </lineage>
</organism>
<name>A0A365XU34_9BACT</name>
<reference evidence="3 4" key="1">
    <citation type="submission" date="2018-05" db="EMBL/GenBank/DDBJ databases">
        <title>Chitinophaga sp. K3CV102501T nov., isolated from isolated from a monsoon evergreen broad-leaved forest soil.</title>
        <authorList>
            <person name="Lv Y."/>
        </authorList>
    </citation>
    <scope>NUCLEOTIDE SEQUENCE [LARGE SCALE GENOMIC DNA]</scope>
    <source>
        <strain evidence="3 4">GDMCC 1.1325</strain>
    </source>
</reference>
<dbReference type="InterPro" id="IPR022385">
    <property type="entry name" value="Rhs_assc_core"/>
</dbReference>
<dbReference type="Proteomes" id="UP000253410">
    <property type="component" value="Unassembled WGS sequence"/>
</dbReference>
<protein>
    <recommendedName>
        <fullName evidence="2">DUF6443 domain-containing protein</fullName>
    </recommendedName>
</protein>
<accession>A0A365XU34</accession>
<feature type="chain" id="PRO_5016627963" description="DUF6443 domain-containing protein" evidence="1">
    <location>
        <begin position="19"/>
        <end position="1487"/>
    </location>
</feature>
<evidence type="ECO:0000256" key="1">
    <source>
        <dbReference type="SAM" id="SignalP"/>
    </source>
</evidence>
<comment type="caution">
    <text evidence="3">The sequence shown here is derived from an EMBL/GenBank/DDBJ whole genome shotgun (WGS) entry which is preliminary data.</text>
</comment>
<dbReference type="Gene3D" id="2.180.10.10">
    <property type="entry name" value="RHS repeat-associated core"/>
    <property type="match status" value="3"/>
</dbReference>
<dbReference type="NCBIfam" id="TIGR03696">
    <property type="entry name" value="Rhs_assc_core"/>
    <property type="match status" value="1"/>
</dbReference>
<feature type="domain" description="DUF6443" evidence="2">
    <location>
        <begin position="54"/>
        <end position="179"/>
    </location>
</feature>
<evidence type="ECO:0000313" key="4">
    <source>
        <dbReference type="Proteomes" id="UP000253410"/>
    </source>
</evidence>
<dbReference type="Pfam" id="PF20041">
    <property type="entry name" value="DUF6443"/>
    <property type="match status" value="1"/>
</dbReference>